<evidence type="ECO:0000313" key="18">
    <source>
        <dbReference type="Ensembl" id="ENSCMIP00000041386.1"/>
    </source>
</evidence>
<dbReference type="InterPro" id="IPR004074">
    <property type="entry name" value="IL-1_rcpt_I/II-typ"/>
</dbReference>
<evidence type="ECO:0000256" key="5">
    <source>
        <dbReference type="ARBA" id="ARBA00022737"/>
    </source>
</evidence>
<dbReference type="InterPro" id="IPR013783">
    <property type="entry name" value="Ig-like_fold"/>
</dbReference>
<evidence type="ECO:0000256" key="4">
    <source>
        <dbReference type="ARBA" id="ARBA00022729"/>
    </source>
</evidence>
<evidence type="ECO:0000256" key="12">
    <source>
        <dbReference type="ARBA" id="ARBA00023180"/>
    </source>
</evidence>
<keyword evidence="13" id="KW-0393">Immunoglobulin domain</keyword>
<reference evidence="18" key="4">
    <citation type="submission" date="2025-08" db="UniProtKB">
        <authorList>
            <consortium name="Ensembl"/>
        </authorList>
    </citation>
    <scope>IDENTIFICATION</scope>
</reference>
<feature type="domain" description="Ig-like" evidence="17">
    <location>
        <begin position="157"/>
        <end position="234"/>
    </location>
</feature>
<feature type="domain" description="TIR" evidence="16">
    <location>
        <begin position="404"/>
        <end position="556"/>
    </location>
</feature>
<dbReference type="STRING" id="7868.ENSCMIP00000041386"/>
<evidence type="ECO:0000256" key="15">
    <source>
        <dbReference type="SAM" id="SignalP"/>
    </source>
</evidence>
<sequence length="567" mass="65744">MTAALLILLFIHLVMTSALLQPMNDTADMWTNELCIDKGIYFERSFVLEREGVLLHCPMNLYIEWNESINVKYNYSFMWYNNKTAEIIKTEEKQRIHMKNEFLWFLPVLLEDTSIYYCVLRNSTYCIKVAVSLTVTKSADTSCFRDTKAYGVTSHFGNSKQMRCPDLEYYENPEEVLEIKWYKVCNPILDRSKYIKDHFDLIIINVTKSDAGIYVCELHFLHNGAKYVKAKTINMEVKGCSSALRPKIVQPSNNTIELQPGSNLNLSCIAFTGHCDPPVTIVYWAVNNTYIENYFNYSIQFGNGKHQDEIQGNYFEAYVFFPEFKEEYYDLLLVCYAMNGLGTEIANVRIIKSPPSFQKEIIAVFAVLASVLLISVCTYTFFKIDIVLWYRDINLGDYHENDDKIYDAFVIYPKSSSSLDNTSIFVTEFLPQVLENQCGYKVFIPGRDDLPGGAFVETVEENIKASRRLIFVLTKSSGKQLENTFEQQIGLHDALISNRIKVILIELEQIKDCSEFTESMRHVIRKEGTIKWKETEWKNKSPSLNSRFWKRVRYNMPPRSSRLLEGS</sequence>
<keyword evidence="4 15" id="KW-0732">Signal</keyword>
<dbReference type="PROSITE" id="PS50104">
    <property type="entry name" value="TIR"/>
    <property type="match status" value="1"/>
</dbReference>
<keyword evidence="6" id="KW-0378">Hydrolase</keyword>
<evidence type="ECO:0000259" key="16">
    <source>
        <dbReference type="PROSITE" id="PS50104"/>
    </source>
</evidence>
<dbReference type="PRINTS" id="PR01537">
    <property type="entry name" value="INTRLKN1R1F"/>
</dbReference>
<dbReference type="InterPro" id="IPR000157">
    <property type="entry name" value="TIR_dom"/>
</dbReference>
<dbReference type="FunFam" id="3.40.50.10140:FF:000002">
    <property type="entry name" value="Interleukin 1 receptor accessory protein"/>
    <property type="match status" value="1"/>
</dbReference>
<evidence type="ECO:0000256" key="14">
    <source>
        <dbReference type="SAM" id="Phobius"/>
    </source>
</evidence>
<keyword evidence="12" id="KW-0325">Glycoprotein</keyword>
<dbReference type="GeneID" id="103172493"/>
<keyword evidence="19" id="KW-1185">Reference proteome</keyword>
<evidence type="ECO:0000256" key="11">
    <source>
        <dbReference type="ARBA" id="ARBA00023170"/>
    </source>
</evidence>
<dbReference type="GO" id="GO:0016787">
    <property type="term" value="F:hydrolase activity"/>
    <property type="evidence" value="ECO:0007669"/>
    <property type="project" value="UniProtKB-KW"/>
</dbReference>
<dbReference type="SMART" id="SM00409">
    <property type="entry name" value="IG"/>
    <property type="match status" value="3"/>
</dbReference>
<evidence type="ECO:0000256" key="6">
    <source>
        <dbReference type="ARBA" id="ARBA00022801"/>
    </source>
</evidence>
<dbReference type="KEGG" id="cmk:103172493"/>
<dbReference type="Gene3D" id="3.40.50.10140">
    <property type="entry name" value="Toll/interleukin-1 receptor homology (TIR) domain"/>
    <property type="match status" value="1"/>
</dbReference>
<feature type="signal peptide" evidence="15">
    <location>
        <begin position="1"/>
        <end position="16"/>
    </location>
</feature>
<dbReference type="InParanoid" id="A0A4W3JQ72"/>
<evidence type="ECO:0000256" key="3">
    <source>
        <dbReference type="ARBA" id="ARBA00022692"/>
    </source>
</evidence>
<dbReference type="Proteomes" id="UP000314986">
    <property type="component" value="Unassembled WGS sequence"/>
</dbReference>
<feature type="domain" description="Ig-like" evidence="17">
    <location>
        <begin position="246"/>
        <end position="284"/>
    </location>
</feature>
<reference evidence="19" key="2">
    <citation type="journal article" date="2007" name="PLoS Biol.">
        <title>Survey sequencing and comparative analysis of the elephant shark (Callorhinchus milii) genome.</title>
        <authorList>
            <person name="Venkatesh B."/>
            <person name="Kirkness E.F."/>
            <person name="Loh Y.H."/>
            <person name="Halpern A.L."/>
            <person name="Lee A.P."/>
            <person name="Johnson J."/>
            <person name="Dandona N."/>
            <person name="Viswanathan L.D."/>
            <person name="Tay A."/>
            <person name="Venter J.C."/>
            <person name="Strausberg R.L."/>
            <person name="Brenner S."/>
        </authorList>
    </citation>
    <scope>NUCLEOTIDE SEQUENCE [LARGE SCALE GENOMIC DNA]</scope>
</reference>
<evidence type="ECO:0000256" key="9">
    <source>
        <dbReference type="ARBA" id="ARBA00023136"/>
    </source>
</evidence>
<dbReference type="InterPro" id="IPR015621">
    <property type="entry name" value="IL-1_rcpt_fam"/>
</dbReference>
<feature type="domain" description="Ig-like" evidence="17">
    <location>
        <begin position="22"/>
        <end position="134"/>
    </location>
</feature>
<dbReference type="PROSITE" id="PS50835">
    <property type="entry name" value="IG_LIKE"/>
    <property type="match status" value="3"/>
</dbReference>
<reference evidence="19" key="1">
    <citation type="journal article" date="2006" name="Science">
        <title>Ancient noncoding elements conserved in the human genome.</title>
        <authorList>
            <person name="Venkatesh B."/>
            <person name="Kirkness E.F."/>
            <person name="Loh Y.H."/>
            <person name="Halpern A.L."/>
            <person name="Lee A.P."/>
            <person name="Johnson J."/>
            <person name="Dandona N."/>
            <person name="Viswanathan L.D."/>
            <person name="Tay A."/>
            <person name="Venter J.C."/>
            <person name="Strausberg R.L."/>
            <person name="Brenner S."/>
        </authorList>
    </citation>
    <scope>NUCLEOTIDE SEQUENCE [LARGE SCALE GENOMIC DNA]</scope>
</reference>
<evidence type="ECO:0000313" key="19">
    <source>
        <dbReference type="Proteomes" id="UP000314986"/>
    </source>
</evidence>
<dbReference type="InterPro" id="IPR035897">
    <property type="entry name" value="Toll_tir_struct_dom_sf"/>
</dbReference>
<dbReference type="InterPro" id="IPR003599">
    <property type="entry name" value="Ig_sub"/>
</dbReference>
<dbReference type="PRINTS" id="PR01536">
    <property type="entry name" value="INTRLKN1R12F"/>
</dbReference>
<keyword evidence="10" id="KW-1015">Disulfide bond</keyword>
<evidence type="ECO:0000256" key="7">
    <source>
        <dbReference type="ARBA" id="ARBA00022989"/>
    </source>
</evidence>
<comment type="similarity">
    <text evidence="2">Belongs to the interleukin-1 receptor family.</text>
</comment>
<dbReference type="Ensembl" id="ENSCMIT00000041972.1">
    <property type="protein sequence ID" value="ENSCMIP00000041386.1"/>
    <property type="gene ID" value="ENSCMIG00000017253.1"/>
</dbReference>
<dbReference type="AlphaFoldDB" id="A0A4W3JQ72"/>
<keyword evidence="9 14" id="KW-0472">Membrane</keyword>
<reference evidence="18" key="5">
    <citation type="submission" date="2025-09" db="UniProtKB">
        <authorList>
            <consortium name="Ensembl"/>
        </authorList>
    </citation>
    <scope>IDENTIFICATION</scope>
</reference>
<keyword evidence="7 14" id="KW-1133">Transmembrane helix</keyword>
<gene>
    <name evidence="18" type="primary">LOC103172493</name>
</gene>
<evidence type="ECO:0000256" key="8">
    <source>
        <dbReference type="ARBA" id="ARBA00023027"/>
    </source>
</evidence>
<dbReference type="PANTHER" id="PTHR11890">
    <property type="entry name" value="INTERLEUKIN-1 RECEPTOR FAMILY MEMBER"/>
    <property type="match status" value="1"/>
</dbReference>
<dbReference type="InterPro" id="IPR036179">
    <property type="entry name" value="Ig-like_dom_sf"/>
</dbReference>
<reference evidence="19" key="3">
    <citation type="journal article" date="2014" name="Nature">
        <title>Elephant shark genome provides unique insights into gnathostome evolution.</title>
        <authorList>
            <consortium name="International Elephant Shark Genome Sequencing Consortium"/>
            <person name="Venkatesh B."/>
            <person name="Lee A.P."/>
            <person name="Ravi V."/>
            <person name="Maurya A.K."/>
            <person name="Lian M.M."/>
            <person name="Swann J.B."/>
            <person name="Ohta Y."/>
            <person name="Flajnik M.F."/>
            <person name="Sutoh Y."/>
            <person name="Kasahara M."/>
            <person name="Hoon S."/>
            <person name="Gangu V."/>
            <person name="Roy S.W."/>
            <person name="Irimia M."/>
            <person name="Korzh V."/>
            <person name="Kondrychyn I."/>
            <person name="Lim Z.W."/>
            <person name="Tay B.H."/>
            <person name="Tohari S."/>
            <person name="Kong K.W."/>
            <person name="Ho S."/>
            <person name="Lorente-Galdos B."/>
            <person name="Quilez J."/>
            <person name="Marques-Bonet T."/>
            <person name="Raney B.J."/>
            <person name="Ingham P.W."/>
            <person name="Tay A."/>
            <person name="Hillier L.W."/>
            <person name="Minx P."/>
            <person name="Boehm T."/>
            <person name="Wilson R.K."/>
            <person name="Brenner S."/>
            <person name="Warren W.C."/>
        </authorList>
    </citation>
    <scope>NUCLEOTIDE SEQUENCE [LARGE SCALE GENOMIC DNA]</scope>
</reference>
<dbReference type="PANTHER" id="PTHR11890:SF26">
    <property type="entry name" value="INTERLEUKIN-1 RECEPTOR TYPE 1"/>
    <property type="match status" value="1"/>
</dbReference>
<dbReference type="GO" id="GO:0016020">
    <property type="term" value="C:membrane"/>
    <property type="evidence" value="ECO:0007669"/>
    <property type="project" value="UniProtKB-SubCell"/>
</dbReference>
<comment type="subcellular location">
    <subcellularLocation>
        <location evidence="1">Membrane</location>
        <topology evidence="1">Single-pass type I membrane protein</topology>
    </subcellularLocation>
</comment>
<dbReference type="Pfam" id="PF01582">
    <property type="entry name" value="TIR"/>
    <property type="match status" value="1"/>
</dbReference>
<evidence type="ECO:0000256" key="2">
    <source>
        <dbReference type="ARBA" id="ARBA00009752"/>
    </source>
</evidence>
<feature type="transmembrane region" description="Helical" evidence="14">
    <location>
        <begin position="361"/>
        <end position="382"/>
    </location>
</feature>
<name>A0A4W3JQ72_CALMI</name>
<evidence type="ECO:0000259" key="17">
    <source>
        <dbReference type="PROSITE" id="PS50835"/>
    </source>
</evidence>
<dbReference type="InterPro" id="IPR007110">
    <property type="entry name" value="Ig-like_dom"/>
</dbReference>
<dbReference type="GeneTree" id="ENSGT01090000259985"/>
<dbReference type="OMA" id="QWYKECH"/>
<keyword evidence="5" id="KW-0677">Repeat</keyword>
<protein>
    <submittedName>
        <fullName evidence="18">Interleukin-1 receptor type 1-like</fullName>
    </submittedName>
</protein>
<dbReference type="GO" id="GO:0004908">
    <property type="term" value="F:interleukin-1 receptor activity"/>
    <property type="evidence" value="ECO:0007669"/>
    <property type="project" value="InterPro"/>
</dbReference>
<dbReference type="OrthoDB" id="6132459at2759"/>
<keyword evidence="3 14" id="KW-0812">Transmembrane</keyword>
<dbReference type="FunFam" id="2.60.40.10:FF:000188">
    <property type="entry name" value="Interleukin-1 receptor accessory protein-like 1"/>
    <property type="match status" value="1"/>
</dbReference>
<dbReference type="Gene3D" id="2.60.40.10">
    <property type="entry name" value="Immunoglobulins"/>
    <property type="match status" value="3"/>
</dbReference>
<evidence type="ECO:0000256" key="1">
    <source>
        <dbReference type="ARBA" id="ARBA00004479"/>
    </source>
</evidence>
<accession>A0A4W3JQ72</accession>
<dbReference type="SUPFAM" id="SSF48726">
    <property type="entry name" value="Immunoglobulin"/>
    <property type="match status" value="3"/>
</dbReference>
<proteinExistence type="inferred from homology"/>
<organism evidence="18 19">
    <name type="scientific">Callorhinchus milii</name>
    <name type="common">Ghost shark</name>
    <dbReference type="NCBI Taxonomy" id="7868"/>
    <lineage>
        <taxon>Eukaryota</taxon>
        <taxon>Metazoa</taxon>
        <taxon>Chordata</taxon>
        <taxon>Craniata</taxon>
        <taxon>Vertebrata</taxon>
        <taxon>Chondrichthyes</taxon>
        <taxon>Holocephali</taxon>
        <taxon>Chimaeriformes</taxon>
        <taxon>Callorhinchidae</taxon>
        <taxon>Callorhinchus</taxon>
    </lineage>
</organism>
<feature type="chain" id="PRO_5021412315" evidence="15">
    <location>
        <begin position="17"/>
        <end position="567"/>
    </location>
</feature>
<dbReference type="SUPFAM" id="SSF52200">
    <property type="entry name" value="Toll/Interleukin receptor TIR domain"/>
    <property type="match status" value="1"/>
</dbReference>
<evidence type="ECO:0000256" key="10">
    <source>
        <dbReference type="ARBA" id="ARBA00023157"/>
    </source>
</evidence>
<evidence type="ECO:0000256" key="13">
    <source>
        <dbReference type="ARBA" id="ARBA00023319"/>
    </source>
</evidence>
<keyword evidence="11" id="KW-0675">Receptor</keyword>
<keyword evidence="8" id="KW-0520">NAD</keyword>
<dbReference type="SMART" id="SM00255">
    <property type="entry name" value="TIR"/>
    <property type="match status" value="1"/>
</dbReference>